<keyword evidence="3" id="KW-0804">Transcription</keyword>
<evidence type="ECO:0000256" key="2">
    <source>
        <dbReference type="ARBA" id="ARBA00023125"/>
    </source>
</evidence>
<evidence type="ECO:0000313" key="6">
    <source>
        <dbReference type="Proteomes" id="UP000182888"/>
    </source>
</evidence>
<dbReference type="PROSITE" id="PS50995">
    <property type="entry name" value="HTH_MARR_2"/>
    <property type="match status" value="1"/>
</dbReference>
<protein>
    <submittedName>
        <fullName evidence="5">Transcriptional regulator</fullName>
    </submittedName>
</protein>
<accession>A0A0K2VTA6</accession>
<dbReference type="PRINTS" id="PR00598">
    <property type="entry name" value="HTHMARR"/>
</dbReference>
<dbReference type="Pfam" id="PF01047">
    <property type="entry name" value="MarR"/>
    <property type="match status" value="1"/>
</dbReference>
<dbReference type="SUPFAM" id="SSF46785">
    <property type="entry name" value="Winged helix' DNA-binding domain"/>
    <property type="match status" value="1"/>
</dbReference>
<dbReference type="SMART" id="SM00347">
    <property type="entry name" value="HTH_MARR"/>
    <property type="match status" value="1"/>
</dbReference>
<evidence type="ECO:0000259" key="4">
    <source>
        <dbReference type="PROSITE" id="PS50995"/>
    </source>
</evidence>
<keyword evidence="1" id="KW-0805">Transcription regulation</keyword>
<dbReference type="PANTHER" id="PTHR42756">
    <property type="entry name" value="TRANSCRIPTIONAL REGULATOR, MARR"/>
    <property type="match status" value="1"/>
</dbReference>
<dbReference type="InterPro" id="IPR036388">
    <property type="entry name" value="WH-like_DNA-bd_sf"/>
</dbReference>
<dbReference type="InterPro" id="IPR000835">
    <property type="entry name" value="HTH_MarR-typ"/>
</dbReference>
<evidence type="ECO:0000256" key="3">
    <source>
        <dbReference type="ARBA" id="ARBA00023163"/>
    </source>
</evidence>
<gene>
    <name evidence="5" type="ORF">MPL1032_170051</name>
</gene>
<keyword evidence="2" id="KW-0238">DNA-binding</keyword>
<dbReference type="Proteomes" id="UP000182888">
    <property type="component" value="Unassembled WGS sequence"/>
</dbReference>
<dbReference type="InterPro" id="IPR036390">
    <property type="entry name" value="WH_DNA-bd_sf"/>
</dbReference>
<reference evidence="6" key="1">
    <citation type="submission" date="2014-08" db="EMBL/GenBank/DDBJ databases">
        <authorList>
            <person name="Edwards T."/>
        </authorList>
    </citation>
    <scope>NUCLEOTIDE SEQUENCE [LARGE SCALE GENOMIC DNA]</scope>
</reference>
<dbReference type="Gene3D" id="1.10.10.10">
    <property type="entry name" value="Winged helix-like DNA-binding domain superfamily/Winged helix DNA-binding domain"/>
    <property type="match status" value="1"/>
</dbReference>
<dbReference type="AlphaFoldDB" id="A0A0K2VTA6"/>
<evidence type="ECO:0000256" key="1">
    <source>
        <dbReference type="ARBA" id="ARBA00023015"/>
    </source>
</evidence>
<proteinExistence type="predicted"/>
<dbReference type="EMBL" id="CCND01000009">
    <property type="protein sequence ID" value="CDX53339.1"/>
    <property type="molecule type" value="Genomic_DNA"/>
</dbReference>
<feature type="domain" description="HTH marR-type" evidence="4">
    <location>
        <begin position="12"/>
        <end position="144"/>
    </location>
</feature>
<dbReference type="GO" id="GO:0003677">
    <property type="term" value="F:DNA binding"/>
    <property type="evidence" value="ECO:0007669"/>
    <property type="project" value="UniProtKB-KW"/>
</dbReference>
<sequence>MLYCHVMTPFDRPPVGMNLARTSKVVAQAFDAAMAEAGGTLPVWLTLLSVKSKELANQRELAGMIGIQGATLTHHLNAMEAQGLLTRRRDPENRRVHQVALTEAGEVLFEKLRLAAVAFDKRLRAGIPDDRLAEFAEMLAMLRANVEAPSFGSLLASFPANEKDIPPRIRKPSRNLKL</sequence>
<dbReference type="PANTHER" id="PTHR42756:SF1">
    <property type="entry name" value="TRANSCRIPTIONAL REPRESSOR OF EMRAB OPERON"/>
    <property type="match status" value="1"/>
</dbReference>
<organism evidence="5 6">
    <name type="scientific">Mesorhizobium plurifarium</name>
    <dbReference type="NCBI Taxonomy" id="69974"/>
    <lineage>
        <taxon>Bacteria</taxon>
        <taxon>Pseudomonadati</taxon>
        <taxon>Pseudomonadota</taxon>
        <taxon>Alphaproteobacteria</taxon>
        <taxon>Hyphomicrobiales</taxon>
        <taxon>Phyllobacteriaceae</taxon>
        <taxon>Mesorhizobium</taxon>
    </lineage>
</organism>
<dbReference type="GO" id="GO:0003700">
    <property type="term" value="F:DNA-binding transcription factor activity"/>
    <property type="evidence" value="ECO:0007669"/>
    <property type="project" value="InterPro"/>
</dbReference>
<evidence type="ECO:0000313" key="5">
    <source>
        <dbReference type="EMBL" id="CDX53339.1"/>
    </source>
</evidence>
<name>A0A0K2VTA6_MESPL</name>